<reference evidence="2" key="1">
    <citation type="journal article" date="2016" name="Nat. Commun.">
        <title>The Gonium pectorale genome demonstrates co-option of cell cycle regulation during the evolution of multicellularity.</title>
        <authorList>
            <person name="Hanschen E.R."/>
            <person name="Marriage T.N."/>
            <person name="Ferris P.J."/>
            <person name="Hamaji T."/>
            <person name="Toyoda A."/>
            <person name="Fujiyama A."/>
            <person name="Neme R."/>
            <person name="Noguchi H."/>
            <person name="Minakuchi Y."/>
            <person name="Suzuki M."/>
            <person name="Kawai-Toyooka H."/>
            <person name="Smith D.R."/>
            <person name="Sparks H."/>
            <person name="Anderson J."/>
            <person name="Bakaric R."/>
            <person name="Luria V."/>
            <person name="Karger A."/>
            <person name="Kirschner M.W."/>
            <person name="Durand P.M."/>
            <person name="Michod R.E."/>
            <person name="Nozaki H."/>
            <person name="Olson B.J."/>
        </authorList>
    </citation>
    <scope>NUCLEOTIDE SEQUENCE [LARGE SCALE GENOMIC DNA]</scope>
    <source>
        <strain evidence="2">NIES-2863</strain>
    </source>
</reference>
<gene>
    <name evidence="1" type="ORF">GPECTOR_5g79</name>
</gene>
<accession>A0A150GX92</accession>
<dbReference type="STRING" id="33097.A0A150GX92"/>
<evidence type="ECO:0000313" key="1">
    <source>
        <dbReference type="EMBL" id="KXZ54425.1"/>
    </source>
</evidence>
<comment type="caution">
    <text evidence="1">The sequence shown here is derived from an EMBL/GenBank/DDBJ whole genome shotgun (WGS) entry which is preliminary data.</text>
</comment>
<protein>
    <submittedName>
        <fullName evidence="1">Uncharacterized protein</fullName>
    </submittedName>
</protein>
<organism evidence="1 2">
    <name type="scientific">Gonium pectorale</name>
    <name type="common">Green alga</name>
    <dbReference type="NCBI Taxonomy" id="33097"/>
    <lineage>
        <taxon>Eukaryota</taxon>
        <taxon>Viridiplantae</taxon>
        <taxon>Chlorophyta</taxon>
        <taxon>core chlorophytes</taxon>
        <taxon>Chlorophyceae</taxon>
        <taxon>CS clade</taxon>
        <taxon>Chlamydomonadales</taxon>
        <taxon>Volvocaceae</taxon>
        <taxon>Gonium</taxon>
    </lineage>
</organism>
<evidence type="ECO:0000313" key="2">
    <source>
        <dbReference type="Proteomes" id="UP000075714"/>
    </source>
</evidence>
<dbReference type="AlphaFoldDB" id="A0A150GX92"/>
<sequence length="276" mass="31017">MGKPAVAADLTDYLSKVFPPPAEPVLFPRKALNQTFAVLLMRSAYETVDDLDFIPMNDFQKAFWKLRASEQESYNLQYSPLKPKIGDVTDSLYFDFISYSQFSTIARELPQGQQVFKEYCEDCPDLYRLVRRDAALADNSLLPDVFFARTGDRIYGGLKDGFRNFQFGAPQPLSPGASLGELTATIQRLLDVMVDNGYALKAEVYDVNEAERSFRVKVTGPANLWGLTSLRHRRSLVVNAYDSMAIDAFLRASGRSARFELSTSGSGLEEEWQLLA</sequence>
<dbReference type="EMBL" id="LSYV01000006">
    <property type="protein sequence ID" value="KXZ54425.1"/>
    <property type="molecule type" value="Genomic_DNA"/>
</dbReference>
<keyword evidence="2" id="KW-1185">Reference proteome</keyword>
<dbReference type="Proteomes" id="UP000075714">
    <property type="component" value="Unassembled WGS sequence"/>
</dbReference>
<proteinExistence type="predicted"/>
<name>A0A150GX92_GONPE</name>
<dbReference type="OrthoDB" id="44749at2759"/>